<evidence type="ECO:0000256" key="1">
    <source>
        <dbReference type="SAM" id="MobiDB-lite"/>
    </source>
</evidence>
<name>A0A919V3Q2_9ACTN</name>
<gene>
    <name evidence="3" type="ORF">Sru01_60540</name>
</gene>
<evidence type="ECO:0000256" key="2">
    <source>
        <dbReference type="SAM" id="Phobius"/>
    </source>
</evidence>
<feature type="transmembrane region" description="Helical" evidence="2">
    <location>
        <begin position="6"/>
        <end position="24"/>
    </location>
</feature>
<feature type="region of interest" description="Disordered" evidence="1">
    <location>
        <begin position="33"/>
        <end position="63"/>
    </location>
</feature>
<dbReference type="Proteomes" id="UP000655287">
    <property type="component" value="Unassembled WGS sequence"/>
</dbReference>
<sequence>MGIVYAVGYAVAVLAGADRLLLWMESRGQVNWRRTGRPPAGPRASLESLLDGPERIRAGDHPG</sequence>
<protein>
    <submittedName>
        <fullName evidence="3">Uncharacterized protein</fullName>
    </submittedName>
</protein>
<proteinExistence type="predicted"/>
<accession>A0A919V3Q2</accession>
<dbReference type="EMBL" id="BOOU01000087">
    <property type="protein sequence ID" value="GII81072.1"/>
    <property type="molecule type" value="Genomic_DNA"/>
</dbReference>
<evidence type="ECO:0000313" key="4">
    <source>
        <dbReference type="Proteomes" id="UP000655287"/>
    </source>
</evidence>
<keyword evidence="2" id="KW-0472">Membrane</keyword>
<reference evidence="3" key="1">
    <citation type="submission" date="2021-01" db="EMBL/GenBank/DDBJ databases">
        <title>Whole genome shotgun sequence of Sphaerisporangium rufum NBRC 109079.</title>
        <authorList>
            <person name="Komaki H."/>
            <person name="Tamura T."/>
        </authorList>
    </citation>
    <scope>NUCLEOTIDE SEQUENCE</scope>
    <source>
        <strain evidence="3">NBRC 109079</strain>
    </source>
</reference>
<dbReference type="AlphaFoldDB" id="A0A919V3Q2"/>
<evidence type="ECO:0000313" key="3">
    <source>
        <dbReference type="EMBL" id="GII81072.1"/>
    </source>
</evidence>
<dbReference type="RefSeq" id="WP_203992782.1">
    <property type="nucleotide sequence ID" value="NZ_BOOU01000087.1"/>
</dbReference>
<keyword evidence="2" id="KW-0812">Transmembrane</keyword>
<feature type="compositionally biased region" description="Basic and acidic residues" evidence="1">
    <location>
        <begin position="52"/>
        <end position="63"/>
    </location>
</feature>
<organism evidence="3 4">
    <name type="scientific">Sphaerisporangium rufum</name>
    <dbReference type="NCBI Taxonomy" id="1381558"/>
    <lineage>
        <taxon>Bacteria</taxon>
        <taxon>Bacillati</taxon>
        <taxon>Actinomycetota</taxon>
        <taxon>Actinomycetes</taxon>
        <taxon>Streptosporangiales</taxon>
        <taxon>Streptosporangiaceae</taxon>
        <taxon>Sphaerisporangium</taxon>
    </lineage>
</organism>
<keyword evidence="4" id="KW-1185">Reference proteome</keyword>
<comment type="caution">
    <text evidence="3">The sequence shown here is derived from an EMBL/GenBank/DDBJ whole genome shotgun (WGS) entry which is preliminary data.</text>
</comment>
<keyword evidence="2" id="KW-1133">Transmembrane helix</keyword>